<dbReference type="Pfam" id="PF21479">
    <property type="entry name" value="DIKK1-2-4_C-subdom2"/>
    <property type="match status" value="1"/>
</dbReference>
<evidence type="ECO:0000256" key="8">
    <source>
        <dbReference type="SAM" id="MobiDB-lite"/>
    </source>
</evidence>
<evidence type="ECO:0000256" key="3">
    <source>
        <dbReference type="ARBA" id="ARBA00022473"/>
    </source>
</evidence>
<keyword evidence="14" id="KW-1185">Reference proteome</keyword>
<comment type="subcellular location">
    <subcellularLocation>
        <location evidence="1">Secreted</location>
    </subcellularLocation>
</comment>
<keyword evidence="3" id="KW-0217">Developmental protein</keyword>
<dbReference type="EMBL" id="VBQZ03000069">
    <property type="protein sequence ID" value="MXQ91290.1"/>
    <property type="molecule type" value="Genomic_DNA"/>
</dbReference>
<dbReference type="InterPro" id="IPR048500">
    <property type="entry name" value="DIKK1/2/4_C-subdom1"/>
</dbReference>
<dbReference type="InterPro" id="IPR048499">
    <property type="entry name" value="DIKK1/2/4_C-subdom2"/>
</dbReference>
<evidence type="ECO:0000313" key="14">
    <source>
        <dbReference type="Proteomes" id="UP000322234"/>
    </source>
</evidence>
<feature type="domain" description="Dickkopf N-terminal cysteine-rich" evidence="10">
    <location>
        <begin position="40"/>
        <end position="91"/>
    </location>
</feature>
<evidence type="ECO:0000256" key="2">
    <source>
        <dbReference type="ARBA" id="ARBA00010842"/>
    </source>
</evidence>
<keyword evidence="6 9" id="KW-0732">Signal</keyword>
<dbReference type="Gene3D" id="2.10.80.10">
    <property type="entry name" value="Lipase, subunit A"/>
    <property type="match status" value="1"/>
</dbReference>
<dbReference type="PANTHER" id="PTHR12113:SF10">
    <property type="entry name" value="DICKKOPF-RELATED PROTEIN 4"/>
    <property type="match status" value="1"/>
</dbReference>
<evidence type="ECO:0000259" key="10">
    <source>
        <dbReference type="Pfam" id="PF04706"/>
    </source>
</evidence>
<dbReference type="Pfam" id="PF21481">
    <property type="entry name" value="DIKK1-2-4_C-subdom1"/>
    <property type="match status" value="1"/>
</dbReference>
<keyword evidence="7" id="KW-1015">Disulfide bond</keyword>
<dbReference type="InterPro" id="IPR039863">
    <property type="entry name" value="DKK1-4"/>
</dbReference>
<dbReference type="CDD" id="cd23013">
    <property type="entry name" value="Dkk4_Cys1"/>
    <property type="match status" value="1"/>
</dbReference>
<evidence type="ECO:0000259" key="11">
    <source>
        <dbReference type="Pfam" id="PF21479"/>
    </source>
</evidence>
<dbReference type="GO" id="GO:0016055">
    <property type="term" value="P:Wnt signaling pathway"/>
    <property type="evidence" value="ECO:0007669"/>
    <property type="project" value="UniProtKB-KW"/>
</dbReference>
<dbReference type="InterPro" id="IPR006796">
    <property type="entry name" value="Dickkopf_N"/>
</dbReference>
<feature type="domain" description="Dickkopf-related protein 1/2/4 C-terminal subdomain 2" evidence="11">
    <location>
        <begin position="176"/>
        <end position="222"/>
    </location>
</feature>
<protein>
    <submittedName>
        <fullName evidence="13">Uncharacterized protein</fullName>
    </submittedName>
</protein>
<feature type="domain" description="Dickkopf-related protein 1/2/4 C-terminal subdomain 1" evidence="12">
    <location>
        <begin position="145"/>
        <end position="173"/>
    </location>
</feature>
<dbReference type="PANTHER" id="PTHR12113">
    <property type="entry name" value="DICKKOPF3-LIKE 3"/>
    <property type="match status" value="1"/>
</dbReference>
<dbReference type="GO" id="GO:0090090">
    <property type="term" value="P:negative regulation of canonical Wnt signaling pathway"/>
    <property type="evidence" value="ECO:0007669"/>
    <property type="project" value="TreeGrafter"/>
</dbReference>
<proteinExistence type="inferred from homology"/>
<evidence type="ECO:0000256" key="4">
    <source>
        <dbReference type="ARBA" id="ARBA00022525"/>
    </source>
</evidence>
<evidence type="ECO:0000256" key="7">
    <source>
        <dbReference type="ARBA" id="ARBA00023157"/>
    </source>
</evidence>
<evidence type="ECO:0000256" key="5">
    <source>
        <dbReference type="ARBA" id="ARBA00022687"/>
    </source>
</evidence>
<evidence type="ECO:0000313" key="13">
    <source>
        <dbReference type="EMBL" id="MXQ91290.1"/>
    </source>
</evidence>
<dbReference type="Pfam" id="PF04706">
    <property type="entry name" value="Dickkopf_N"/>
    <property type="match status" value="1"/>
</dbReference>
<reference evidence="13" key="1">
    <citation type="submission" date="2019-10" db="EMBL/GenBank/DDBJ databases">
        <title>The sequence and de novo assembly of the wild yak genome.</title>
        <authorList>
            <person name="Liu Y."/>
        </authorList>
    </citation>
    <scope>NUCLEOTIDE SEQUENCE [LARGE SCALE GENOMIC DNA]</scope>
    <source>
        <strain evidence="13">WY2019</strain>
    </source>
</reference>
<dbReference type="AlphaFoldDB" id="A0A6B0RM96"/>
<evidence type="ECO:0000256" key="1">
    <source>
        <dbReference type="ARBA" id="ARBA00004613"/>
    </source>
</evidence>
<gene>
    <name evidence="13" type="ORF">E5288_WYG009521</name>
</gene>
<evidence type="ECO:0000256" key="6">
    <source>
        <dbReference type="ARBA" id="ARBA00022729"/>
    </source>
</evidence>
<dbReference type="GO" id="GO:0048019">
    <property type="term" value="F:receptor antagonist activity"/>
    <property type="evidence" value="ECO:0007669"/>
    <property type="project" value="TreeGrafter"/>
</dbReference>
<dbReference type="GO" id="GO:0039706">
    <property type="term" value="F:co-receptor binding"/>
    <property type="evidence" value="ECO:0007669"/>
    <property type="project" value="TreeGrafter"/>
</dbReference>
<evidence type="ECO:0000256" key="9">
    <source>
        <dbReference type="SAM" id="SignalP"/>
    </source>
</evidence>
<feature type="chain" id="PRO_5025388518" evidence="9">
    <location>
        <begin position="19"/>
        <end position="223"/>
    </location>
</feature>
<comment type="caution">
    <text evidence="13">The sequence shown here is derived from an EMBL/GenBank/DDBJ whole genome shotgun (WGS) entry which is preliminary data.</text>
</comment>
<dbReference type="Proteomes" id="UP000322234">
    <property type="component" value="Unassembled WGS sequence"/>
</dbReference>
<keyword evidence="4" id="KW-0964">Secreted</keyword>
<comment type="similarity">
    <text evidence="2">Belongs to the dickkopf family.</text>
</comment>
<feature type="region of interest" description="Disordered" evidence="8">
    <location>
        <begin position="98"/>
        <end position="137"/>
    </location>
</feature>
<name>A0A6B0RM96_9CETA</name>
<sequence length="223" mass="24691">MVVVVLLGLGWLCAPLGALVLDSNYIKSSSGAQRARKGSQCMSDKDCSARKFCLQRYDEKPFCATCRGPRRRCQLSTMCCPGTLCMNNFCTPVEQAAKGPEKGTDDKDDIDTEETIGHPMQGNSNTTKPQPRKSKSSILNMRHRGERCLRDFNCGPGLCCTHHYRTKICKPVLLEGHVCSRRGHNNTHVVDIFQRCHCAPGLVCQSQAAQDPVHTQLHVCQKA</sequence>
<organism evidence="13 14">
    <name type="scientific">Bos mutus</name>
    <name type="common">wild yak</name>
    <dbReference type="NCBI Taxonomy" id="72004"/>
    <lineage>
        <taxon>Eukaryota</taxon>
        <taxon>Metazoa</taxon>
        <taxon>Chordata</taxon>
        <taxon>Craniata</taxon>
        <taxon>Vertebrata</taxon>
        <taxon>Euteleostomi</taxon>
        <taxon>Mammalia</taxon>
        <taxon>Eutheria</taxon>
        <taxon>Laurasiatheria</taxon>
        <taxon>Artiodactyla</taxon>
        <taxon>Ruminantia</taxon>
        <taxon>Pecora</taxon>
        <taxon>Bovidae</taxon>
        <taxon>Bovinae</taxon>
        <taxon>Bos</taxon>
    </lineage>
</organism>
<accession>A0A6B0RM96</accession>
<dbReference type="GO" id="GO:0005615">
    <property type="term" value="C:extracellular space"/>
    <property type="evidence" value="ECO:0007669"/>
    <property type="project" value="TreeGrafter"/>
</dbReference>
<keyword evidence="5" id="KW-0879">Wnt signaling pathway</keyword>
<evidence type="ECO:0000259" key="12">
    <source>
        <dbReference type="Pfam" id="PF21481"/>
    </source>
</evidence>
<feature type="signal peptide" evidence="9">
    <location>
        <begin position="1"/>
        <end position="18"/>
    </location>
</feature>